<dbReference type="PANTHER" id="PTHR24276:SF91">
    <property type="entry name" value="AT26814P-RELATED"/>
    <property type="match status" value="1"/>
</dbReference>
<evidence type="ECO:0000259" key="11">
    <source>
        <dbReference type="PROSITE" id="PS50240"/>
    </source>
</evidence>
<dbReference type="GO" id="GO:0004252">
    <property type="term" value="F:serine-type endopeptidase activity"/>
    <property type="evidence" value="ECO:0007669"/>
    <property type="project" value="InterPro"/>
</dbReference>
<dbReference type="CDD" id="cd00190">
    <property type="entry name" value="Tryp_SPc"/>
    <property type="match status" value="1"/>
</dbReference>
<dbReference type="InterPro" id="IPR001314">
    <property type="entry name" value="Peptidase_S1A"/>
</dbReference>
<feature type="domain" description="Peptidase S1" evidence="11">
    <location>
        <begin position="29"/>
        <end position="252"/>
    </location>
</feature>
<dbReference type="PANTHER" id="PTHR24276">
    <property type="entry name" value="POLYSERASE-RELATED"/>
    <property type="match status" value="1"/>
</dbReference>
<comment type="subcellular location">
    <subcellularLocation>
        <location evidence="1">Secreted</location>
    </subcellularLocation>
</comment>
<feature type="signal peptide" evidence="10">
    <location>
        <begin position="1"/>
        <end position="23"/>
    </location>
</feature>
<dbReference type="EMBL" id="GFDG01001120">
    <property type="protein sequence ID" value="JAV17679.1"/>
    <property type="molecule type" value="Transcribed_RNA"/>
</dbReference>
<evidence type="ECO:0000256" key="5">
    <source>
        <dbReference type="ARBA" id="ARBA00022729"/>
    </source>
</evidence>
<protein>
    <submittedName>
        <fullName evidence="12">Putative chymotrypsin-1</fullName>
    </submittedName>
</protein>
<dbReference type="FunFam" id="2.40.10.10:FF:000146">
    <property type="entry name" value="Serine protease 53"/>
    <property type="match status" value="1"/>
</dbReference>
<keyword evidence="7" id="KW-0720">Serine protease</keyword>
<evidence type="ECO:0000256" key="2">
    <source>
        <dbReference type="ARBA" id="ARBA00007664"/>
    </source>
</evidence>
<dbReference type="Pfam" id="PF00089">
    <property type="entry name" value="Trypsin"/>
    <property type="match status" value="1"/>
</dbReference>
<reference evidence="12" key="1">
    <citation type="submission" date="2017-01" db="EMBL/GenBank/DDBJ databases">
        <title>An insight into the sialome and mialome of the horn fly, Haematobia irritans.</title>
        <authorList>
            <person name="Breijo M."/>
            <person name="Boiani M."/>
            <person name="Ures X."/>
            <person name="Rocha S."/>
            <person name="Sequeira M."/>
            <person name="Ribeiro J.M."/>
        </authorList>
    </citation>
    <scope>NUCLEOTIDE SEQUENCE</scope>
</reference>
<dbReference type="PRINTS" id="PR00722">
    <property type="entry name" value="CHYMOTRYPSIN"/>
</dbReference>
<keyword evidence="6" id="KW-0378">Hydrolase</keyword>
<dbReference type="PROSITE" id="PS00134">
    <property type="entry name" value="TRYPSIN_HIS"/>
    <property type="match status" value="1"/>
</dbReference>
<dbReference type="GO" id="GO:0005576">
    <property type="term" value="C:extracellular region"/>
    <property type="evidence" value="ECO:0007669"/>
    <property type="project" value="UniProtKB-SubCell"/>
</dbReference>
<keyword evidence="9" id="KW-1015">Disulfide bond</keyword>
<accession>A0A1L8EGE4</accession>
<keyword evidence="5 10" id="KW-0732">Signal</keyword>
<feature type="chain" id="PRO_5012905560" evidence="10">
    <location>
        <begin position="24"/>
        <end position="252"/>
    </location>
</feature>
<keyword evidence="3" id="KW-0964">Secreted</keyword>
<dbReference type="PROSITE" id="PS50240">
    <property type="entry name" value="TRYPSIN_DOM"/>
    <property type="match status" value="1"/>
</dbReference>
<dbReference type="SUPFAM" id="SSF50494">
    <property type="entry name" value="Trypsin-like serine proteases"/>
    <property type="match status" value="1"/>
</dbReference>
<proteinExistence type="inferred from homology"/>
<name>A0A1L8EGE4_HAEIR</name>
<keyword evidence="8" id="KW-0865">Zymogen</keyword>
<evidence type="ECO:0000313" key="12">
    <source>
        <dbReference type="EMBL" id="JAV17679.1"/>
    </source>
</evidence>
<evidence type="ECO:0000256" key="8">
    <source>
        <dbReference type="ARBA" id="ARBA00023145"/>
    </source>
</evidence>
<evidence type="ECO:0000256" key="4">
    <source>
        <dbReference type="ARBA" id="ARBA00022670"/>
    </source>
</evidence>
<dbReference type="AlphaFoldDB" id="A0A1L8EGE4"/>
<dbReference type="InterPro" id="IPR009003">
    <property type="entry name" value="Peptidase_S1_PA"/>
</dbReference>
<dbReference type="Gene3D" id="2.40.10.10">
    <property type="entry name" value="Trypsin-like serine proteases"/>
    <property type="match status" value="1"/>
</dbReference>
<organism evidence="12">
    <name type="scientific">Haematobia irritans</name>
    <name type="common">Horn fly</name>
    <name type="synonym">Conops irritans</name>
    <dbReference type="NCBI Taxonomy" id="7368"/>
    <lineage>
        <taxon>Eukaryota</taxon>
        <taxon>Metazoa</taxon>
        <taxon>Ecdysozoa</taxon>
        <taxon>Arthropoda</taxon>
        <taxon>Hexapoda</taxon>
        <taxon>Insecta</taxon>
        <taxon>Pterygota</taxon>
        <taxon>Neoptera</taxon>
        <taxon>Endopterygota</taxon>
        <taxon>Diptera</taxon>
        <taxon>Brachycera</taxon>
        <taxon>Muscomorpha</taxon>
        <taxon>Muscoidea</taxon>
        <taxon>Muscidae</taxon>
        <taxon>Haematobia</taxon>
    </lineage>
</organism>
<comment type="similarity">
    <text evidence="2">Belongs to the peptidase S1 family.</text>
</comment>
<dbReference type="InterPro" id="IPR001254">
    <property type="entry name" value="Trypsin_dom"/>
</dbReference>
<sequence length="252" mass="26263">MAGTRLISFALIGLVMTAAVTQAGPTSRILGGNDAETAQFPHSVSIRVDDAHVCGGSIISENYVITAGHCVSEVAATSVAPSRVSVRVGSINQFAGGQIVSCKSVVIHPSYGNFLHDVAIVALAEPLEFNEKVNKVALASPEDVYEEGTPVTVTGWGLMETGSSPYKLQHATLSVLSAPECELQAGYGYDSVLCLQHPDNVGICRGDYGTGVVSGGKLIGVGSFSFGTCGTKYPDVSTKVSFYNDWINSVIA</sequence>
<keyword evidence="4" id="KW-0645">Protease</keyword>
<evidence type="ECO:0000256" key="7">
    <source>
        <dbReference type="ARBA" id="ARBA00022825"/>
    </source>
</evidence>
<dbReference type="InterPro" id="IPR050430">
    <property type="entry name" value="Peptidase_S1"/>
</dbReference>
<dbReference type="GO" id="GO:0006508">
    <property type="term" value="P:proteolysis"/>
    <property type="evidence" value="ECO:0007669"/>
    <property type="project" value="UniProtKB-KW"/>
</dbReference>
<dbReference type="SMART" id="SM00020">
    <property type="entry name" value="Tryp_SPc"/>
    <property type="match status" value="1"/>
</dbReference>
<evidence type="ECO:0000256" key="1">
    <source>
        <dbReference type="ARBA" id="ARBA00004613"/>
    </source>
</evidence>
<dbReference type="InterPro" id="IPR018114">
    <property type="entry name" value="TRYPSIN_HIS"/>
</dbReference>
<evidence type="ECO:0000256" key="9">
    <source>
        <dbReference type="ARBA" id="ARBA00023157"/>
    </source>
</evidence>
<evidence type="ECO:0000256" key="10">
    <source>
        <dbReference type="SAM" id="SignalP"/>
    </source>
</evidence>
<evidence type="ECO:0000256" key="6">
    <source>
        <dbReference type="ARBA" id="ARBA00022801"/>
    </source>
</evidence>
<evidence type="ECO:0000256" key="3">
    <source>
        <dbReference type="ARBA" id="ARBA00022525"/>
    </source>
</evidence>
<dbReference type="InterPro" id="IPR043504">
    <property type="entry name" value="Peptidase_S1_PA_chymotrypsin"/>
</dbReference>